<keyword evidence="1" id="KW-0472">Membrane</keyword>
<feature type="transmembrane region" description="Helical" evidence="1">
    <location>
        <begin position="42"/>
        <end position="65"/>
    </location>
</feature>
<name>A0A2G1VTS3_9FLAO</name>
<evidence type="ECO:0000313" key="2">
    <source>
        <dbReference type="EMBL" id="PHQ30188.1"/>
    </source>
</evidence>
<sequence>METKRKKWWFYGAFGAVLLGSGLSLAIESSWWKHSEMPDWYWITGGTAGLGLCLSGVVLLIKAGIINNELKK</sequence>
<evidence type="ECO:0000313" key="3">
    <source>
        <dbReference type="Proteomes" id="UP000229433"/>
    </source>
</evidence>
<protein>
    <submittedName>
        <fullName evidence="2">Uncharacterized protein</fullName>
    </submittedName>
</protein>
<organism evidence="2 3">
    <name type="scientific">Leeuwenhoekiella nanhaiensis</name>
    <dbReference type="NCBI Taxonomy" id="1655491"/>
    <lineage>
        <taxon>Bacteria</taxon>
        <taxon>Pseudomonadati</taxon>
        <taxon>Bacteroidota</taxon>
        <taxon>Flavobacteriia</taxon>
        <taxon>Flavobacteriales</taxon>
        <taxon>Flavobacteriaceae</taxon>
        <taxon>Leeuwenhoekiella</taxon>
    </lineage>
</organism>
<accession>A0A2G1VTS3</accession>
<dbReference type="RefSeq" id="WP_099645023.1">
    <property type="nucleotide sequence ID" value="NZ_KZ319288.1"/>
</dbReference>
<keyword evidence="3" id="KW-1185">Reference proteome</keyword>
<dbReference type="AlphaFoldDB" id="A0A2G1VTS3"/>
<comment type="caution">
    <text evidence="2">The sequence shown here is derived from an EMBL/GenBank/DDBJ whole genome shotgun (WGS) entry which is preliminary data.</text>
</comment>
<reference evidence="2 3" key="1">
    <citation type="submission" date="2017-08" db="EMBL/GenBank/DDBJ databases">
        <title>The whole genome shortgun sequences of strain Leeuwenhoekiella nanhaiensis G18 from the South China Sea.</title>
        <authorList>
            <person name="Liu Q."/>
        </authorList>
    </citation>
    <scope>NUCLEOTIDE SEQUENCE [LARGE SCALE GENOMIC DNA]</scope>
    <source>
        <strain evidence="2 3">G18</strain>
    </source>
</reference>
<dbReference type="EMBL" id="NQXA01000002">
    <property type="protein sequence ID" value="PHQ30188.1"/>
    <property type="molecule type" value="Genomic_DNA"/>
</dbReference>
<keyword evidence="1" id="KW-0812">Transmembrane</keyword>
<proteinExistence type="predicted"/>
<dbReference type="Proteomes" id="UP000229433">
    <property type="component" value="Unassembled WGS sequence"/>
</dbReference>
<evidence type="ECO:0000256" key="1">
    <source>
        <dbReference type="SAM" id="Phobius"/>
    </source>
</evidence>
<gene>
    <name evidence="2" type="ORF">CJ305_04285</name>
</gene>
<keyword evidence="1" id="KW-1133">Transmembrane helix</keyword>